<dbReference type="Gene3D" id="3.30.70.1690">
    <property type="match status" value="1"/>
</dbReference>
<proteinExistence type="predicted"/>
<evidence type="ECO:0000259" key="2">
    <source>
        <dbReference type="PROSITE" id="PS50056"/>
    </source>
</evidence>
<dbReference type="Pfam" id="PF14566">
    <property type="entry name" value="PTPlike_phytase"/>
    <property type="match status" value="1"/>
</dbReference>
<dbReference type="STRING" id="82374.NZ47_10890"/>
<name>A0A0B2JZJ8_9FIRM</name>
<evidence type="ECO:0000256" key="1">
    <source>
        <dbReference type="SAM" id="SignalP"/>
    </source>
</evidence>
<keyword evidence="4" id="KW-1185">Reference proteome</keyword>
<dbReference type="InterPro" id="IPR016130">
    <property type="entry name" value="Tyr_Pase_AS"/>
</dbReference>
<dbReference type="PROSITE" id="PS00383">
    <property type="entry name" value="TYR_PHOSPHATASE_1"/>
    <property type="match status" value="1"/>
</dbReference>
<evidence type="ECO:0000313" key="4">
    <source>
        <dbReference type="Proteomes" id="UP000030993"/>
    </source>
</evidence>
<feature type="domain" description="Tyrosine specific protein phosphatases" evidence="2">
    <location>
        <begin position="215"/>
        <end position="262"/>
    </location>
</feature>
<dbReference type="EMBL" id="JSCE01000205">
    <property type="protein sequence ID" value="KHM51372.1"/>
    <property type="molecule type" value="Genomic_DNA"/>
</dbReference>
<gene>
    <name evidence="3" type="ORF">NZ47_10890</name>
</gene>
<keyword evidence="1" id="KW-0732">Signal</keyword>
<dbReference type="RefSeq" id="WP_039210554.1">
    <property type="nucleotide sequence ID" value="NZ_JSCE01000205.1"/>
</dbReference>
<reference evidence="3 4" key="1">
    <citation type="journal article" date="2013" name="PLoS ONE">
        <title>Identification and characterization of three novel lipases belonging to families II and V from Anaerovibrio lipolyticus 5ST.</title>
        <authorList>
            <person name="Prive F."/>
            <person name="Kaderbhai N.N."/>
            <person name="Girdwood S."/>
            <person name="Worgan H.J."/>
            <person name="Pinloche E."/>
            <person name="Scollan N.D."/>
            <person name="Huws S.A."/>
            <person name="Newbold C.J."/>
        </authorList>
    </citation>
    <scope>NUCLEOTIDE SEQUENCE [LARGE SCALE GENOMIC DNA]</scope>
    <source>
        <strain evidence="3 4">5S</strain>
    </source>
</reference>
<dbReference type="InterPro" id="IPR029021">
    <property type="entry name" value="Prot-tyrosine_phosphatase-like"/>
</dbReference>
<comment type="caution">
    <text evidence="3">The sequence shown here is derived from an EMBL/GenBank/DDBJ whole genome shotgun (WGS) entry which is preliminary data.</text>
</comment>
<dbReference type="PANTHER" id="PTHR23339">
    <property type="entry name" value="TYROSINE SPECIFIC PROTEIN PHOSPHATASE AND DUAL SPECIFICITY PROTEIN PHOSPHATASE"/>
    <property type="match status" value="1"/>
</dbReference>
<dbReference type="InterPro" id="IPR000387">
    <property type="entry name" value="Tyr_Pase_dom"/>
</dbReference>
<dbReference type="Proteomes" id="UP000030993">
    <property type="component" value="Unassembled WGS sequence"/>
</dbReference>
<protein>
    <recommendedName>
        <fullName evidence="2">Tyrosine specific protein phosphatases domain-containing protein</fullName>
    </recommendedName>
</protein>
<organism evidence="3 4">
    <name type="scientific">Anaerovibrio lipolyticus</name>
    <dbReference type="NCBI Taxonomy" id="82374"/>
    <lineage>
        <taxon>Bacteria</taxon>
        <taxon>Bacillati</taxon>
        <taxon>Bacillota</taxon>
        <taxon>Negativicutes</taxon>
        <taxon>Selenomonadales</taxon>
        <taxon>Selenomonadaceae</taxon>
        <taxon>Anaerovibrio</taxon>
    </lineage>
</organism>
<feature type="signal peptide" evidence="1">
    <location>
        <begin position="1"/>
        <end position="32"/>
    </location>
</feature>
<dbReference type="SMART" id="SM01301">
    <property type="entry name" value="PTPlike_phytase"/>
    <property type="match status" value="1"/>
</dbReference>
<dbReference type="AlphaFoldDB" id="A0A0B2JZJ8"/>
<sequence length="332" mass="37346">MSRRKYTINKSTCSIFAIICSLLIMLMATAQAAEKQDAPVWRLDSKPGAVLPRSFRFMTDEFSQSLNPVPSRQGMDALRCSASGEFSGSGLSMIRDKIYQHAGKNAVIYILDLRKESHGFINGDIPVSSYKKKNLDNYSISSAAIPQVEEKKLRSIVGREITFVPLGNADTKLLTACNVKVEKAETEEALVARLGMNYKRIPVPDQCAPMDEDIDEFMSFYKNLPSDSWLHFHCQAGHGRTTTFAVFYDILSNPDVTLEDIVARQYALGGTNLFAPGKKNNWKGEEIHKRAQQVRNFYAYVQANRSNKYAQPYSQWIKAQNSREANTKNSES</sequence>
<accession>A0A0B2JZJ8</accession>
<dbReference type="InterPro" id="IPR050561">
    <property type="entry name" value="PTP"/>
</dbReference>
<dbReference type="Gene3D" id="3.90.190.10">
    <property type="entry name" value="Protein tyrosine phosphatase superfamily"/>
    <property type="match status" value="1"/>
</dbReference>
<feature type="chain" id="PRO_5002090649" description="Tyrosine specific protein phosphatases domain-containing protein" evidence="1">
    <location>
        <begin position="33"/>
        <end position="332"/>
    </location>
</feature>
<evidence type="ECO:0000313" key="3">
    <source>
        <dbReference type="EMBL" id="KHM51372.1"/>
    </source>
</evidence>
<dbReference type="SUPFAM" id="SSF52799">
    <property type="entry name" value="(Phosphotyrosine protein) phosphatases II"/>
    <property type="match status" value="1"/>
</dbReference>
<dbReference type="PROSITE" id="PS50056">
    <property type="entry name" value="TYR_PHOSPHATASE_2"/>
    <property type="match status" value="1"/>
</dbReference>